<comment type="caution">
    <text evidence="2">The sequence shown here is derived from an EMBL/GenBank/DDBJ whole genome shotgun (WGS) entry which is preliminary data.</text>
</comment>
<proteinExistence type="predicted"/>
<evidence type="ECO:0000313" key="2">
    <source>
        <dbReference type="EMBL" id="MQL99865.1"/>
    </source>
</evidence>
<gene>
    <name evidence="2" type="ORF">Taro_032595</name>
</gene>
<keyword evidence="3" id="KW-1185">Reference proteome</keyword>
<organism evidence="2 3">
    <name type="scientific">Colocasia esculenta</name>
    <name type="common">Wild taro</name>
    <name type="synonym">Arum esculentum</name>
    <dbReference type="NCBI Taxonomy" id="4460"/>
    <lineage>
        <taxon>Eukaryota</taxon>
        <taxon>Viridiplantae</taxon>
        <taxon>Streptophyta</taxon>
        <taxon>Embryophyta</taxon>
        <taxon>Tracheophyta</taxon>
        <taxon>Spermatophyta</taxon>
        <taxon>Magnoliopsida</taxon>
        <taxon>Liliopsida</taxon>
        <taxon>Araceae</taxon>
        <taxon>Aroideae</taxon>
        <taxon>Colocasieae</taxon>
        <taxon>Colocasia</taxon>
    </lineage>
</organism>
<feature type="region of interest" description="Disordered" evidence="1">
    <location>
        <begin position="205"/>
        <end position="224"/>
    </location>
</feature>
<dbReference type="Proteomes" id="UP000652761">
    <property type="component" value="Unassembled WGS sequence"/>
</dbReference>
<accession>A0A843VVB9</accession>
<name>A0A843VVB9_COLES</name>
<reference evidence="2" key="1">
    <citation type="submission" date="2017-07" db="EMBL/GenBank/DDBJ databases">
        <title>Taro Niue Genome Assembly and Annotation.</title>
        <authorList>
            <person name="Atibalentja N."/>
            <person name="Keating K."/>
            <person name="Fields C.J."/>
        </authorList>
    </citation>
    <scope>NUCLEOTIDE SEQUENCE</scope>
    <source>
        <strain evidence="2">Niue_2</strain>
        <tissue evidence="2">Leaf</tissue>
    </source>
</reference>
<sequence>MFSGALDRAEELCPGERGSCCGAPEVISGFLVVHAAQVPCGDGVQSVDTRDGEVFFAFFKLVQLKVGSACELNSLSCLKRDGVHRLIHVGYPRFCVSQARVFVVLGVCRGIVCTTEVCVVFLDTLTPVFELELRPESLKVLGMDLQLCGLQVWCWLVSTILWLVIVERQLDLLSVSARLRGVEVDLYFVEVMWCDLPLVVSYPSSGESDGDYHTHEEGDEEVQE</sequence>
<dbReference type="AlphaFoldDB" id="A0A843VVB9"/>
<dbReference type="EMBL" id="NMUH01002422">
    <property type="protein sequence ID" value="MQL99865.1"/>
    <property type="molecule type" value="Genomic_DNA"/>
</dbReference>
<protein>
    <submittedName>
        <fullName evidence="2">Uncharacterized protein</fullName>
    </submittedName>
</protein>
<evidence type="ECO:0000313" key="3">
    <source>
        <dbReference type="Proteomes" id="UP000652761"/>
    </source>
</evidence>
<evidence type="ECO:0000256" key="1">
    <source>
        <dbReference type="SAM" id="MobiDB-lite"/>
    </source>
</evidence>